<dbReference type="NCBIfam" id="TIGR00555">
    <property type="entry name" value="panK_eukar"/>
    <property type="match status" value="1"/>
</dbReference>
<dbReference type="GO" id="GO:0015937">
    <property type="term" value="P:coenzyme A biosynthetic process"/>
    <property type="evidence" value="ECO:0007669"/>
    <property type="project" value="UniProtKB-KW"/>
</dbReference>
<keyword evidence="1" id="KW-0547">Nucleotide-binding</keyword>
<dbReference type="GO" id="GO:0005829">
    <property type="term" value="C:cytosol"/>
    <property type="evidence" value="ECO:0007669"/>
    <property type="project" value="TreeGrafter"/>
</dbReference>
<dbReference type="PANTHER" id="PTHR12280">
    <property type="entry name" value="PANTOTHENATE KINASE"/>
    <property type="match status" value="1"/>
</dbReference>
<dbReference type="AlphaFoldDB" id="A0A167LQY3"/>
<dbReference type="EMBL" id="KV417286">
    <property type="protein sequence ID" value="KZO95938.1"/>
    <property type="molecule type" value="Genomic_DNA"/>
</dbReference>
<dbReference type="Gene3D" id="3.30.420.510">
    <property type="match status" value="1"/>
</dbReference>
<dbReference type="GO" id="GO:0005634">
    <property type="term" value="C:nucleus"/>
    <property type="evidence" value="ECO:0007669"/>
    <property type="project" value="TreeGrafter"/>
</dbReference>
<dbReference type="Gene3D" id="3.30.420.40">
    <property type="match status" value="1"/>
</dbReference>
<dbReference type="FunFam" id="3.30.420.40:FF:000115">
    <property type="entry name" value="Pantothenate kinase PanK"/>
    <property type="match status" value="1"/>
</dbReference>
<keyword evidence="3" id="KW-0173">Coenzyme A biosynthesis</keyword>
<keyword evidence="2" id="KW-0067">ATP-binding</keyword>
<reference evidence="4 5" key="1">
    <citation type="journal article" date="2016" name="Mol. Biol. Evol.">
        <title>Comparative Genomics of Early-Diverging Mushroom-Forming Fungi Provides Insights into the Origins of Lignocellulose Decay Capabilities.</title>
        <authorList>
            <person name="Nagy L.G."/>
            <person name="Riley R."/>
            <person name="Tritt A."/>
            <person name="Adam C."/>
            <person name="Daum C."/>
            <person name="Floudas D."/>
            <person name="Sun H."/>
            <person name="Yadav J.S."/>
            <person name="Pangilinan J."/>
            <person name="Larsson K.H."/>
            <person name="Matsuura K."/>
            <person name="Barry K."/>
            <person name="Labutti K."/>
            <person name="Kuo R."/>
            <person name="Ohm R.A."/>
            <person name="Bhattacharya S.S."/>
            <person name="Shirouzu T."/>
            <person name="Yoshinaga Y."/>
            <person name="Martin F.M."/>
            <person name="Grigoriev I.V."/>
            <person name="Hibbett D.S."/>
        </authorList>
    </citation>
    <scope>NUCLEOTIDE SEQUENCE [LARGE SCALE GENOMIC DNA]</scope>
    <source>
        <strain evidence="4 5">TUFC12733</strain>
    </source>
</reference>
<dbReference type="PANTHER" id="PTHR12280:SF20">
    <property type="entry name" value="4'-PHOSPHOPANTETHEINE PHOSPHATASE"/>
    <property type="match status" value="1"/>
</dbReference>
<dbReference type="GO" id="GO:0004594">
    <property type="term" value="F:pantothenate kinase activity"/>
    <property type="evidence" value="ECO:0007669"/>
    <property type="project" value="TreeGrafter"/>
</dbReference>
<dbReference type="STRING" id="1330018.A0A167LQY3"/>
<proteinExistence type="predicted"/>
<keyword evidence="5" id="KW-1185">Reference proteome</keyword>
<gene>
    <name evidence="4" type="ORF">CALVIDRAFT_481868</name>
</gene>
<dbReference type="OrthoDB" id="498611at2759"/>
<dbReference type="InterPro" id="IPR004567">
    <property type="entry name" value="Type_II_PanK"/>
</dbReference>
<evidence type="ECO:0000313" key="5">
    <source>
        <dbReference type="Proteomes" id="UP000076738"/>
    </source>
</evidence>
<evidence type="ECO:0000256" key="3">
    <source>
        <dbReference type="ARBA" id="ARBA00022993"/>
    </source>
</evidence>
<evidence type="ECO:0000256" key="1">
    <source>
        <dbReference type="ARBA" id="ARBA00022741"/>
    </source>
</evidence>
<protein>
    <submittedName>
        <fullName evidence="4">Fumble</fullName>
    </submittedName>
</protein>
<dbReference type="Proteomes" id="UP000076738">
    <property type="component" value="Unassembled WGS sequence"/>
</dbReference>
<sequence>MPSLIPVPEAIQVDTRGAVILHEDSPETRDSRGIYLPNHIEPVSYIAVDIGGSLAKVVYFTRTRDAPSTPPSTNGLVNGFHEPSDAVKLDATPSKHRINGALTPSSLDSPPIPNFAHRDFADELIRRAAMNNLPGGSLNFERFQTEDIEECVDFIHTLIAQSAAANGVSIAEMRKSVEIMATGGGAHKFYDLFTQRLEVEVHREDEMECLIKGLRFITLIPSETFWYSDELVQSVTRQTIEMERPSPDPPQYQVSFDTNPTPQLPCLLVNIGSGVSVVKVEADGTYERVSGTSLGGGTLWGLLSLLTPATTFDEMLALSEKGDNSAVDMLVGDIYGQDYGRFGLKSTTIASSFGKVFQKGEKKKGWRPEDIARSLLYAISNNIGQIAYMNAEKYNLERIYFGGCFIRGHAATIATLSYAIRYWSKGSKRALFLRHEGFLGAIGAWIKNMEPPQAT</sequence>
<dbReference type="CDD" id="cd24123">
    <property type="entry name" value="ASKHA_NBD_PanK-II_Pank4"/>
    <property type="match status" value="1"/>
</dbReference>
<dbReference type="InterPro" id="IPR043129">
    <property type="entry name" value="ATPase_NBD"/>
</dbReference>
<dbReference type="GO" id="GO:0005524">
    <property type="term" value="F:ATP binding"/>
    <property type="evidence" value="ECO:0007669"/>
    <property type="project" value="UniProtKB-KW"/>
</dbReference>
<evidence type="ECO:0000313" key="4">
    <source>
        <dbReference type="EMBL" id="KZO95938.1"/>
    </source>
</evidence>
<dbReference type="Pfam" id="PF03630">
    <property type="entry name" value="Fumble"/>
    <property type="match status" value="1"/>
</dbReference>
<accession>A0A167LQY3</accession>
<organism evidence="4 5">
    <name type="scientific">Calocera viscosa (strain TUFC12733)</name>
    <dbReference type="NCBI Taxonomy" id="1330018"/>
    <lineage>
        <taxon>Eukaryota</taxon>
        <taxon>Fungi</taxon>
        <taxon>Dikarya</taxon>
        <taxon>Basidiomycota</taxon>
        <taxon>Agaricomycotina</taxon>
        <taxon>Dacrymycetes</taxon>
        <taxon>Dacrymycetales</taxon>
        <taxon>Dacrymycetaceae</taxon>
        <taxon>Calocera</taxon>
    </lineage>
</organism>
<name>A0A167LQY3_CALVF</name>
<evidence type="ECO:0000256" key="2">
    <source>
        <dbReference type="ARBA" id="ARBA00022840"/>
    </source>
</evidence>
<dbReference type="SUPFAM" id="SSF53067">
    <property type="entry name" value="Actin-like ATPase domain"/>
    <property type="match status" value="2"/>
</dbReference>